<dbReference type="RefSeq" id="XP_040564106.1">
    <property type="nucleotide sequence ID" value="XM_040708172.2"/>
</dbReference>
<protein>
    <recommendedName>
        <fullName evidence="5 14">GDP-Man:Man(3)GlcNAc(2)-PP-Dol alpha-1,2-mannosyltransferase</fullName>
        <ecNumber evidence="4 14">2.4.1.131</ecNumber>
    </recommendedName>
</protein>
<accession>A0A0K2T509</accession>
<dbReference type="EC" id="2.4.1.131" evidence="4 14"/>
<dbReference type="GO" id="GO:0006487">
    <property type="term" value="P:protein N-linked glycosylation"/>
    <property type="evidence" value="ECO:0007669"/>
    <property type="project" value="TreeGrafter"/>
</dbReference>
<dbReference type="InterPro" id="IPR001296">
    <property type="entry name" value="Glyco_trans_1"/>
</dbReference>
<dbReference type="CDD" id="cd03806">
    <property type="entry name" value="GT4_ALG11-like"/>
    <property type="match status" value="1"/>
</dbReference>
<keyword evidence="8 14" id="KW-0812">Transmembrane</keyword>
<comment type="subcellular location">
    <subcellularLocation>
        <location evidence="1">Endoplasmic reticulum membrane</location>
        <topology evidence="1">Single-pass membrane protein</topology>
    </subcellularLocation>
</comment>
<evidence type="ECO:0000256" key="12">
    <source>
        <dbReference type="ARBA" id="ARBA00045065"/>
    </source>
</evidence>
<proteinExistence type="inferred from homology"/>
<evidence type="ECO:0000256" key="8">
    <source>
        <dbReference type="ARBA" id="ARBA00022692"/>
    </source>
</evidence>
<evidence type="ECO:0000313" key="17">
    <source>
        <dbReference type="EMBL" id="CDW21118.1"/>
    </source>
</evidence>
<sequence length="476" mass="54522">MFMWNLLTLVLISPIVFVFGVYFYYVFKRKSMHRPGTVAFFHPYCDAGGGGERVLWAAILAIRKRYPAYKMIVYTGDVSSHPEAILKKAEKRFNLPLDFSISGDDPELTFVYLHRRTLVEASNYPVFTLLGQSLGSVLLALEALHSQSVGFPEIFIDTMGYAFTLPIFKYLGGSKTAAYVHYPTISTDMLEKVRLRRPGYNNSRYIAQNLWVSKAKTAYYKTFAYLYGLTGRFGSMVTMVNSSWTEEHIKSIWKTNVHRIYPPCDVEDFSNISIMPDSEKINKTILSVGQFRPEKDHALQIRSMFELRQILKEEEWQKVRLLIIGGCRNEEDEARVQDLKDLCKHLAVESNVEFKVNLPFHDLKKEMQKATIGIHTMWNEHFGIAVVEMLAAGLVTLAHRSGGPLMDIIIEDDNSRNGFLAVHDEEYASTIALILNSSDEFRDLIRERARSSVSRFSDEEFKISWLRAVAPLFISI</sequence>
<evidence type="ECO:0000259" key="15">
    <source>
        <dbReference type="Pfam" id="PF00534"/>
    </source>
</evidence>
<dbReference type="KEGG" id="lsm:121114259"/>
<comment type="similarity">
    <text evidence="3 14">Belongs to the glycosyltransferase group 1 family. Glycosyltransferase 4 subfamily.</text>
</comment>
<keyword evidence="7 14" id="KW-0808">Transferase</keyword>
<dbReference type="InterPro" id="IPR038013">
    <property type="entry name" value="ALG11"/>
</dbReference>
<evidence type="ECO:0000259" key="16">
    <source>
        <dbReference type="Pfam" id="PF15924"/>
    </source>
</evidence>
<evidence type="ECO:0000256" key="14">
    <source>
        <dbReference type="RuleBase" id="RU367051"/>
    </source>
</evidence>
<dbReference type="GeneID" id="121114259"/>
<evidence type="ECO:0000256" key="4">
    <source>
        <dbReference type="ARBA" id="ARBA00012645"/>
    </source>
</evidence>
<evidence type="ECO:0000256" key="10">
    <source>
        <dbReference type="ARBA" id="ARBA00022989"/>
    </source>
</evidence>
<organism evidence="17">
    <name type="scientific">Lepeophtheirus salmonis</name>
    <name type="common">Salmon louse</name>
    <name type="synonym">Caligus salmonis</name>
    <dbReference type="NCBI Taxonomy" id="72036"/>
    <lineage>
        <taxon>Eukaryota</taxon>
        <taxon>Metazoa</taxon>
        <taxon>Ecdysozoa</taxon>
        <taxon>Arthropoda</taxon>
        <taxon>Crustacea</taxon>
        <taxon>Multicrustacea</taxon>
        <taxon>Hexanauplia</taxon>
        <taxon>Copepoda</taxon>
        <taxon>Siphonostomatoida</taxon>
        <taxon>Caligidae</taxon>
        <taxon>Lepeophtheirus</taxon>
    </lineage>
</organism>
<dbReference type="AlphaFoldDB" id="A0A0K2T509"/>
<evidence type="ECO:0000256" key="13">
    <source>
        <dbReference type="ARBA" id="ARBA00045128"/>
    </source>
</evidence>
<keyword evidence="6 14" id="KW-0328">Glycosyltransferase</keyword>
<evidence type="ECO:0000256" key="7">
    <source>
        <dbReference type="ARBA" id="ARBA00022679"/>
    </source>
</evidence>
<feature type="domain" description="Glycosyl transferase family 1" evidence="15">
    <location>
        <begin position="282"/>
        <end position="450"/>
    </location>
</feature>
<dbReference type="OrthoDB" id="2276068at2759"/>
<feature type="domain" description="ALG11 mannosyltransferase N-terminal" evidence="16">
    <location>
        <begin position="37"/>
        <end position="253"/>
    </location>
</feature>
<name>A0A0K2T509_LEPSM</name>
<dbReference type="Gene3D" id="3.40.50.2000">
    <property type="entry name" value="Glycogen Phosphorylase B"/>
    <property type="match status" value="1"/>
</dbReference>
<dbReference type="Pfam" id="PF00534">
    <property type="entry name" value="Glycos_transf_1"/>
    <property type="match status" value="1"/>
</dbReference>
<evidence type="ECO:0000256" key="2">
    <source>
        <dbReference type="ARBA" id="ARBA00004922"/>
    </source>
</evidence>
<dbReference type="PANTHER" id="PTHR45919">
    <property type="entry name" value="GDP-MAN:MAN(3)GLCNAC(2)-PP-DOL ALPHA-1,2-MANNOSYLTRANSFERASE"/>
    <property type="match status" value="1"/>
</dbReference>
<evidence type="ECO:0000256" key="9">
    <source>
        <dbReference type="ARBA" id="ARBA00022824"/>
    </source>
</evidence>
<feature type="transmembrane region" description="Helical" evidence="14">
    <location>
        <begin position="6"/>
        <end position="27"/>
    </location>
</feature>
<dbReference type="SUPFAM" id="SSF53756">
    <property type="entry name" value="UDP-Glycosyltransferase/glycogen phosphorylase"/>
    <property type="match status" value="1"/>
</dbReference>
<dbReference type="CTD" id="440138"/>
<reference evidence="17" key="1">
    <citation type="submission" date="2014-05" db="EMBL/GenBank/DDBJ databases">
        <authorList>
            <person name="Chronopoulou M."/>
        </authorList>
    </citation>
    <scope>NUCLEOTIDE SEQUENCE</scope>
    <source>
        <tissue evidence="17">Whole organism</tissue>
    </source>
</reference>
<comment type="pathway">
    <text evidence="2 14">Protein modification; protein glycosylation.</text>
</comment>
<dbReference type="EMBL" id="HACA01003757">
    <property type="protein sequence ID" value="CDW21118.1"/>
    <property type="molecule type" value="Transcribed_RNA"/>
</dbReference>
<evidence type="ECO:0000256" key="6">
    <source>
        <dbReference type="ARBA" id="ARBA00022676"/>
    </source>
</evidence>
<evidence type="ECO:0000256" key="1">
    <source>
        <dbReference type="ARBA" id="ARBA00004389"/>
    </source>
</evidence>
<dbReference type="GO" id="GO:0004377">
    <property type="term" value="F:GDP-Man:Man(3)GlcNAc(2)-PP-Dol alpha-1,2-mannosyltransferase activity"/>
    <property type="evidence" value="ECO:0007669"/>
    <property type="project" value="UniProtKB-UniRule"/>
</dbReference>
<keyword evidence="9 14" id="KW-0256">Endoplasmic reticulum</keyword>
<evidence type="ECO:0000256" key="3">
    <source>
        <dbReference type="ARBA" id="ARBA00009481"/>
    </source>
</evidence>
<dbReference type="PANTHER" id="PTHR45919:SF1">
    <property type="entry name" value="GDP-MAN:MAN(3)GLCNAC(2)-PP-DOL ALPHA-1,2-MANNOSYLTRANSFERASE"/>
    <property type="match status" value="1"/>
</dbReference>
<evidence type="ECO:0000256" key="11">
    <source>
        <dbReference type="ARBA" id="ARBA00023136"/>
    </source>
</evidence>
<keyword evidence="10 14" id="KW-1133">Transmembrane helix</keyword>
<comment type="function">
    <text evidence="13">GDP-Man:Man(3)GlcNAc(2)-PP-Dol alpha-1,2-mannosyltransferase that operates in the biosynthetic pathway of dolichol-linked oligosaccharides, the glycan precursors employed in protein asparagine (N)-glycosylation. The assembly of dolichol-linked oligosaccharides begins on the cytosolic side of the endoplasmic reticulum membrane and finishes in its lumen. The sequential addition of sugars to dolichol pyrophosphate produces dolichol-linked oligosaccharides containing fourteen sugars, including two GlcNAcs, nine mannoses and three glucoses. Once assembled, the oligosaccharide is transferred from the lipid to nascent proteins by oligosaccharyltransferases. Catalyzes, on the cytoplasmic face of the endoplasmic reticulum, the addition of the fourth and fifth mannose residues to the dolichol-linked oligosaccharide chain, to produce Man(5)GlcNAc(2)-PP-dolichol core oligosaccharide. Man(5)GlcNAc(2)-PP-dolichol is a substrate for ALG3, the following enzyme in the biosynthetic pathway.</text>
</comment>
<keyword evidence="11 14" id="KW-0472">Membrane</keyword>
<dbReference type="UniPathway" id="UPA00378"/>
<evidence type="ECO:0000256" key="5">
    <source>
        <dbReference type="ARBA" id="ARBA00022018"/>
    </source>
</evidence>
<dbReference type="InterPro" id="IPR031814">
    <property type="entry name" value="ALG11_N"/>
</dbReference>
<dbReference type="Pfam" id="PF15924">
    <property type="entry name" value="ALG11_N"/>
    <property type="match status" value="1"/>
</dbReference>
<dbReference type="GO" id="GO:0005789">
    <property type="term" value="C:endoplasmic reticulum membrane"/>
    <property type="evidence" value="ECO:0007669"/>
    <property type="project" value="UniProtKB-SubCell"/>
</dbReference>
<comment type="catalytic activity">
    <reaction evidence="12 14">
        <text>an alpha-D-Man-(1-&gt;3)-[alpha-D-Man-(1-&gt;6)]-beta-D-Man-(1-&gt;4)-beta-D-GlcNAc-(1-&gt;4)-alpha-D-GlcNAc-diphospho-di-trans,poly-cis-dolichol + 2 GDP-alpha-D-mannose = an alpha-D-Man-(1-&gt;2)-alpha-D-Man-(1-&gt;2)-alpha-D-Man-(1-&gt;3)-[alpha-D-Man-(1-&gt;6)]-beta-D-Man-(1-&gt;4)-beta-D-GlcNAc-(1-&gt;4)-alpha-D-GlcNAc-diphospho-di-trans,poly-cis-dolichol + 2 GDP + 2 H(+)</text>
        <dbReference type="Rhea" id="RHEA:29523"/>
        <dbReference type="Rhea" id="RHEA-COMP:19515"/>
        <dbReference type="Rhea" id="RHEA-COMP:19516"/>
        <dbReference type="ChEBI" id="CHEBI:15378"/>
        <dbReference type="ChEBI" id="CHEBI:57527"/>
        <dbReference type="ChEBI" id="CHEBI:58189"/>
        <dbReference type="ChEBI" id="CHEBI:132511"/>
        <dbReference type="ChEBI" id="CHEBI:132515"/>
        <dbReference type="EC" id="2.4.1.131"/>
    </reaction>
    <physiologicalReaction direction="left-to-right" evidence="12 14">
        <dbReference type="Rhea" id="RHEA:29524"/>
    </physiologicalReaction>
</comment>